<dbReference type="EMBL" id="KV018458">
    <property type="protein sequence ID" value="KZV17122.1"/>
    <property type="molecule type" value="Genomic_DNA"/>
</dbReference>
<dbReference type="AlphaFoldDB" id="A0A2Z7ADU4"/>
<organism evidence="2 3">
    <name type="scientific">Dorcoceras hygrometricum</name>
    <dbReference type="NCBI Taxonomy" id="472368"/>
    <lineage>
        <taxon>Eukaryota</taxon>
        <taxon>Viridiplantae</taxon>
        <taxon>Streptophyta</taxon>
        <taxon>Embryophyta</taxon>
        <taxon>Tracheophyta</taxon>
        <taxon>Spermatophyta</taxon>
        <taxon>Magnoliopsida</taxon>
        <taxon>eudicotyledons</taxon>
        <taxon>Gunneridae</taxon>
        <taxon>Pentapetalae</taxon>
        <taxon>asterids</taxon>
        <taxon>lamiids</taxon>
        <taxon>Lamiales</taxon>
        <taxon>Gesneriaceae</taxon>
        <taxon>Didymocarpoideae</taxon>
        <taxon>Trichosporeae</taxon>
        <taxon>Loxocarpinae</taxon>
        <taxon>Dorcoceras</taxon>
    </lineage>
</organism>
<feature type="compositionally biased region" description="Basic and acidic residues" evidence="1">
    <location>
        <begin position="127"/>
        <end position="138"/>
    </location>
</feature>
<accession>A0A2Z7ADU4</accession>
<gene>
    <name evidence="2" type="ORF">F511_19595</name>
</gene>
<proteinExistence type="predicted"/>
<evidence type="ECO:0000313" key="2">
    <source>
        <dbReference type="EMBL" id="KZV17122.1"/>
    </source>
</evidence>
<dbReference type="Proteomes" id="UP000250235">
    <property type="component" value="Unassembled WGS sequence"/>
</dbReference>
<evidence type="ECO:0000256" key="1">
    <source>
        <dbReference type="SAM" id="MobiDB-lite"/>
    </source>
</evidence>
<evidence type="ECO:0000313" key="3">
    <source>
        <dbReference type="Proteomes" id="UP000250235"/>
    </source>
</evidence>
<feature type="region of interest" description="Disordered" evidence="1">
    <location>
        <begin position="155"/>
        <end position="177"/>
    </location>
</feature>
<reference evidence="2 3" key="1">
    <citation type="journal article" date="2015" name="Proc. Natl. Acad. Sci. U.S.A.">
        <title>The resurrection genome of Boea hygrometrica: A blueprint for survival of dehydration.</title>
        <authorList>
            <person name="Xiao L."/>
            <person name="Yang G."/>
            <person name="Zhang L."/>
            <person name="Yang X."/>
            <person name="Zhao S."/>
            <person name="Ji Z."/>
            <person name="Zhou Q."/>
            <person name="Hu M."/>
            <person name="Wang Y."/>
            <person name="Chen M."/>
            <person name="Xu Y."/>
            <person name="Jin H."/>
            <person name="Xiao X."/>
            <person name="Hu G."/>
            <person name="Bao F."/>
            <person name="Hu Y."/>
            <person name="Wan P."/>
            <person name="Li L."/>
            <person name="Deng X."/>
            <person name="Kuang T."/>
            <person name="Xiang C."/>
            <person name="Zhu J.K."/>
            <person name="Oliver M.J."/>
            <person name="He Y."/>
        </authorList>
    </citation>
    <scope>NUCLEOTIDE SEQUENCE [LARGE SCALE GENOMIC DNA]</scope>
    <source>
        <strain evidence="3">cv. XS01</strain>
    </source>
</reference>
<protein>
    <submittedName>
        <fullName evidence="2">Aldose 1-epimerase-like</fullName>
    </submittedName>
</protein>
<sequence length="218" mass="24347">MVVDLIGIFELKGPYCTLMMTDWVLQALSVISRGSWGDVARCFTIIQWINRSDLIVDRDYDEATTMDLKQMFTGPRPNPGPLTWVKPVRPAGTQNGDLPAVVPLKLAGLPADPAKANTDPSSPKTGKTKEVKPQCDDSADHHRVVVFRRHDSTGHHNRYVGPFRHDDSANRSQRANGIQHTKKSCSIWHPQPVQVCCLKISWRSLTEAAWELKSVQGI</sequence>
<feature type="region of interest" description="Disordered" evidence="1">
    <location>
        <begin position="110"/>
        <end position="138"/>
    </location>
</feature>
<keyword evidence="3" id="KW-1185">Reference proteome</keyword>
<name>A0A2Z7ADU4_9LAMI</name>